<evidence type="ECO:0000256" key="1">
    <source>
        <dbReference type="SAM" id="MobiDB-lite"/>
    </source>
</evidence>
<evidence type="ECO:0000313" key="3">
    <source>
        <dbReference type="Proteomes" id="UP000640052"/>
    </source>
</evidence>
<feature type="compositionally biased region" description="Gly residues" evidence="1">
    <location>
        <begin position="65"/>
        <end position="77"/>
    </location>
</feature>
<name>A0A919Q909_9ACTN</name>
<sequence length="77" mass="8121">MAAISRPRNDGVDTVVVVPRNSMVSSVENMLVMIRLTMSKLITPRITPSMSRATKRCHHSASGAGTPGGSGMPIGEL</sequence>
<accession>A0A919Q909</accession>
<keyword evidence="3" id="KW-1185">Reference proteome</keyword>
<reference evidence="2" key="1">
    <citation type="submission" date="2021-01" db="EMBL/GenBank/DDBJ databases">
        <title>Whole genome shotgun sequence of Acrocarpospora phusangensis NBRC 108782.</title>
        <authorList>
            <person name="Komaki H."/>
            <person name="Tamura T."/>
        </authorList>
    </citation>
    <scope>NUCLEOTIDE SEQUENCE</scope>
    <source>
        <strain evidence="2">NBRC 108782</strain>
    </source>
</reference>
<evidence type="ECO:0000313" key="2">
    <source>
        <dbReference type="EMBL" id="GIH23721.1"/>
    </source>
</evidence>
<dbReference type="EMBL" id="BOOA01000012">
    <property type="protein sequence ID" value="GIH23721.1"/>
    <property type="molecule type" value="Genomic_DNA"/>
</dbReference>
<dbReference type="AlphaFoldDB" id="A0A919Q909"/>
<proteinExistence type="predicted"/>
<organism evidence="2 3">
    <name type="scientific">Acrocarpospora phusangensis</name>
    <dbReference type="NCBI Taxonomy" id="1070424"/>
    <lineage>
        <taxon>Bacteria</taxon>
        <taxon>Bacillati</taxon>
        <taxon>Actinomycetota</taxon>
        <taxon>Actinomycetes</taxon>
        <taxon>Streptosporangiales</taxon>
        <taxon>Streptosporangiaceae</taxon>
        <taxon>Acrocarpospora</taxon>
    </lineage>
</organism>
<dbReference type="Proteomes" id="UP000640052">
    <property type="component" value="Unassembled WGS sequence"/>
</dbReference>
<feature type="region of interest" description="Disordered" evidence="1">
    <location>
        <begin position="47"/>
        <end position="77"/>
    </location>
</feature>
<gene>
    <name evidence="2" type="ORF">Aph01nite_20310</name>
</gene>
<protein>
    <submittedName>
        <fullName evidence="2">Uncharacterized protein</fullName>
    </submittedName>
</protein>
<comment type="caution">
    <text evidence="2">The sequence shown here is derived from an EMBL/GenBank/DDBJ whole genome shotgun (WGS) entry which is preliminary data.</text>
</comment>